<protein>
    <submittedName>
        <fullName evidence="7">Uncharacterized protein LOC100214114</fullName>
    </submittedName>
</protein>
<dbReference type="InterPro" id="IPR027417">
    <property type="entry name" value="P-loop_NTPase"/>
</dbReference>
<dbReference type="PRINTS" id="PR00449">
    <property type="entry name" value="RASTRNSFRMNG"/>
</dbReference>
<dbReference type="PROSITE" id="PS51421">
    <property type="entry name" value="RAS"/>
    <property type="match status" value="1"/>
</dbReference>
<evidence type="ECO:0000256" key="4">
    <source>
        <dbReference type="ARBA" id="ARBA00023288"/>
    </source>
</evidence>
<dbReference type="InterPro" id="IPR050305">
    <property type="entry name" value="Small_GTPase_Rab"/>
</dbReference>
<evidence type="ECO:0000313" key="6">
    <source>
        <dbReference type="Proteomes" id="UP001652625"/>
    </source>
</evidence>
<organism evidence="6 7">
    <name type="scientific">Hydra vulgaris</name>
    <name type="common">Hydra</name>
    <name type="synonym">Hydra attenuata</name>
    <dbReference type="NCBI Taxonomy" id="6087"/>
    <lineage>
        <taxon>Eukaryota</taxon>
        <taxon>Metazoa</taxon>
        <taxon>Cnidaria</taxon>
        <taxon>Hydrozoa</taxon>
        <taxon>Hydroidolina</taxon>
        <taxon>Anthoathecata</taxon>
        <taxon>Aplanulata</taxon>
        <taxon>Hydridae</taxon>
        <taxon>Hydra</taxon>
    </lineage>
</organism>
<dbReference type="InterPro" id="IPR005225">
    <property type="entry name" value="Small_GTP-bd"/>
</dbReference>
<reference evidence="7" key="1">
    <citation type="submission" date="2025-08" db="UniProtKB">
        <authorList>
            <consortium name="RefSeq"/>
        </authorList>
    </citation>
    <scope>IDENTIFICATION</scope>
</reference>
<dbReference type="SMART" id="SM00174">
    <property type="entry name" value="RHO"/>
    <property type="match status" value="1"/>
</dbReference>
<evidence type="ECO:0000256" key="2">
    <source>
        <dbReference type="ARBA" id="ARBA00022741"/>
    </source>
</evidence>
<comment type="similarity">
    <text evidence="1">Belongs to the small GTPase superfamily. Rab family.</text>
</comment>
<proteinExistence type="inferred from homology"/>
<keyword evidence="6" id="KW-1185">Reference proteome</keyword>
<evidence type="ECO:0000256" key="1">
    <source>
        <dbReference type="ARBA" id="ARBA00006270"/>
    </source>
</evidence>
<dbReference type="NCBIfam" id="TIGR00231">
    <property type="entry name" value="small_GTP"/>
    <property type="match status" value="1"/>
</dbReference>
<evidence type="ECO:0000313" key="7">
    <source>
        <dbReference type="RefSeq" id="XP_065666612.1"/>
    </source>
</evidence>
<dbReference type="SUPFAM" id="SSF52540">
    <property type="entry name" value="P-loop containing nucleoside triphosphate hydrolases"/>
    <property type="match status" value="1"/>
</dbReference>
<keyword evidence="5" id="KW-0636">Prenylation</keyword>
<evidence type="ECO:0000256" key="3">
    <source>
        <dbReference type="ARBA" id="ARBA00023134"/>
    </source>
</evidence>
<dbReference type="RefSeq" id="XP_065666612.1">
    <property type="nucleotide sequence ID" value="XM_065810540.1"/>
</dbReference>
<dbReference type="Pfam" id="PF00071">
    <property type="entry name" value="Ras"/>
    <property type="match status" value="1"/>
</dbReference>
<dbReference type="InterPro" id="IPR001806">
    <property type="entry name" value="Small_GTPase"/>
</dbReference>
<keyword evidence="2" id="KW-0547">Nucleotide-binding</keyword>
<keyword evidence="3" id="KW-0342">GTP-binding</keyword>
<keyword evidence="4" id="KW-0449">Lipoprotein</keyword>
<gene>
    <name evidence="7" type="primary">LOC100214114</name>
</gene>
<dbReference type="GeneID" id="100214114"/>
<dbReference type="SMART" id="SM00175">
    <property type="entry name" value="RAB"/>
    <property type="match status" value="1"/>
</dbReference>
<accession>A0ABM4CXE0</accession>
<dbReference type="Gene3D" id="3.40.50.300">
    <property type="entry name" value="P-loop containing nucleotide triphosphate hydrolases"/>
    <property type="match status" value="1"/>
</dbReference>
<sequence>MAADYVFKIIIIGDSGVGKSCLLRRFADKSYTDNYINTIGVDFKVRTFEIFGKTVKLNIWDSAGQERFRTIVNTYYRGAQGICLVYDITNMESFTNLNDWLKDVSELAEKDAKKLIIGTKLDLESQRCVTTNNVQAFSDQLDIPFIETSSKTGNNVENAFCQMTKLLLSDVDQELVSNAENASIILSASKNVVLRPNKSEKSCC</sequence>
<dbReference type="SMART" id="SM00173">
    <property type="entry name" value="RAS"/>
    <property type="match status" value="1"/>
</dbReference>
<name>A0ABM4CXE0_HYDVU</name>
<evidence type="ECO:0000256" key="5">
    <source>
        <dbReference type="ARBA" id="ARBA00023289"/>
    </source>
</evidence>
<dbReference type="PANTHER" id="PTHR47980">
    <property type="entry name" value="LD44762P"/>
    <property type="match status" value="1"/>
</dbReference>
<dbReference type="Proteomes" id="UP001652625">
    <property type="component" value="Chromosome 11"/>
</dbReference>
<dbReference type="SMART" id="SM00176">
    <property type="entry name" value="RAN"/>
    <property type="match status" value="1"/>
</dbReference>
<dbReference type="PROSITE" id="PS51419">
    <property type="entry name" value="RAB"/>
    <property type="match status" value="1"/>
</dbReference>